<comment type="cofactor">
    <cofactor evidence="1">
        <name>Mg(2+)</name>
        <dbReference type="ChEBI" id="CHEBI:18420"/>
    </cofactor>
</comment>
<keyword evidence="8" id="KW-0378">Hydrolase</keyword>
<evidence type="ECO:0000256" key="9">
    <source>
        <dbReference type="ARBA" id="ARBA00022842"/>
    </source>
</evidence>
<keyword evidence="13" id="KW-0469">Meiosis</keyword>
<evidence type="ECO:0000313" key="17">
    <source>
        <dbReference type="Proteomes" id="UP001642483"/>
    </source>
</evidence>
<comment type="similarity">
    <text evidence="3">Belongs to the EME1/MMS4 family.</text>
</comment>
<dbReference type="Gene3D" id="3.40.50.10130">
    <property type="match status" value="1"/>
</dbReference>
<keyword evidence="12" id="KW-0539">Nucleus</keyword>
<gene>
    <name evidence="16" type="ORF">CVLEPA_LOCUS23066</name>
</gene>
<dbReference type="InterPro" id="IPR042530">
    <property type="entry name" value="EME1/EME2_C"/>
</dbReference>
<dbReference type="EMBL" id="CAWYQH010000119">
    <property type="protein sequence ID" value="CAK8690447.1"/>
    <property type="molecule type" value="Genomic_DNA"/>
</dbReference>
<dbReference type="InterPro" id="IPR033310">
    <property type="entry name" value="Mms4/EME1/EME2"/>
</dbReference>
<evidence type="ECO:0000256" key="13">
    <source>
        <dbReference type="ARBA" id="ARBA00023254"/>
    </source>
</evidence>
<dbReference type="Gene3D" id="1.10.150.670">
    <property type="entry name" value="Crossover junction endonuclease EME1, DNA-binding domain"/>
    <property type="match status" value="1"/>
</dbReference>
<evidence type="ECO:0000256" key="6">
    <source>
        <dbReference type="ARBA" id="ARBA00022759"/>
    </source>
</evidence>
<keyword evidence="5" id="KW-0479">Metal-binding</keyword>
<keyword evidence="7" id="KW-0227">DNA damage</keyword>
<name>A0ABP0GG61_CLALP</name>
<dbReference type="Pfam" id="PF21292">
    <property type="entry name" value="EME1-MUS81_C"/>
    <property type="match status" value="1"/>
</dbReference>
<keyword evidence="6" id="KW-0255">Endonuclease</keyword>
<evidence type="ECO:0000256" key="11">
    <source>
        <dbReference type="ARBA" id="ARBA00023204"/>
    </source>
</evidence>
<keyword evidence="4" id="KW-0540">Nuclease</keyword>
<protein>
    <recommendedName>
        <fullName evidence="15">ERCC4 domain-containing protein</fullName>
    </recommendedName>
</protein>
<dbReference type="PANTHER" id="PTHR21077:SF5">
    <property type="entry name" value="CROSSOVER JUNCTION ENDONUCLEASE MMS4"/>
    <property type="match status" value="1"/>
</dbReference>
<keyword evidence="17" id="KW-1185">Reference proteome</keyword>
<dbReference type="PANTHER" id="PTHR21077">
    <property type="entry name" value="EME1 PROTEIN"/>
    <property type="match status" value="1"/>
</dbReference>
<evidence type="ECO:0000256" key="7">
    <source>
        <dbReference type="ARBA" id="ARBA00022763"/>
    </source>
</evidence>
<evidence type="ECO:0000256" key="3">
    <source>
        <dbReference type="ARBA" id="ARBA00005313"/>
    </source>
</evidence>
<accession>A0ABP0GG61</accession>
<evidence type="ECO:0000256" key="14">
    <source>
        <dbReference type="SAM" id="MobiDB-lite"/>
    </source>
</evidence>
<feature type="compositionally biased region" description="Polar residues" evidence="14">
    <location>
        <begin position="27"/>
        <end position="49"/>
    </location>
</feature>
<feature type="region of interest" description="Disordered" evidence="14">
    <location>
        <begin position="1"/>
        <end position="68"/>
    </location>
</feature>
<dbReference type="InterPro" id="IPR006166">
    <property type="entry name" value="ERCC4_domain"/>
</dbReference>
<dbReference type="Proteomes" id="UP001642483">
    <property type="component" value="Unassembled WGS sequence"/>
</dbReference>
<evidence type="ECO:0000256" key="4">
    <source>
        <dbReference type="ARBA" id="ARBA00022722"/>
    </source>
</evidence>
<evidence type="ECO:0000259" key="15">
    <source>
        <dbReference type="Pfam" id="PF02732"/>
    </source>
</evidence>
<proteinExistence type="inferred from homology"/>
<evidence type="ECO:0000256" key="1">
    <source>
        <dbReference type="ARBA" id="ARBA00001946"/>
    </source>
</evidence>
<evidence type="ECO:0000313" key="16">
    <source>
        <dbReference type="EMBL" id="CAK8690447.1"/>
    </source>
</evidence>
<evidence type="ECO:0000256" key="12">
    <source>
        <dbReference type="ARBA" id="ARBA00023242"/>
    </source>
</evidence>
<comment type="caution">
    <text evidence="16">The sequence shown here is derived from an EMBL/GenBank/DDBJ whole genome shotgun (WGS) entry which is preliminary data.</text>
</comment>
<dbReference type="Pfam" id="PF02732">
    <property type="entry name" value="ERCC4"/>
    <property type="match status" value="1"/>
</dbReference>
<organism evidence="16 17">
    <name type="scientific">Clavelina lepadiformis</name>
    <name type="common">Light-bulb sea squirt</name>
    <name type="synonym">Ascidia lepadiformis</name>
    <dbReference type="NCBI Taxonomy" id="159417"/>
    <lineage>
        <taxon>Eukaryota</taxon>
        <taxon>Metazoa</taxon>
        <taxon>Chordata</taxon>
        <taxon>Tunicata</taxon>
        <taxon>Ascidiacea</taxon>
        <taxon>Aplousobranchia</taxon>
        <taxon>Clavelinidae</taxon>
        <taxon>Clavelina</taxon>
    </lineage>
</organism>
<evidence type="ECO:0000256" key="2">
    <source>
        <dbReference type="ARBA" id="ARBA00004123"/>
    </source>
</evidence>
<keyword evidence="10" id="KW-0233">DNA recombination</keyword>
<feature type="domain" description="ERCC4" evidence="15">
    <location>
        <begin position="221"/>
        <end position="296"/>
    </location>
</feature>
<comment type="subcellular location">
    <subcellularLocation>
        <location evidence="2">Nucleus</location>
    </subcellularLocation>
</comment>
<sequence>MTATNMWTISSESSDEDLPPPPIFCQKDQSIKSASNKVGSHHITSQNVTKQDEIPDNRKRKDKVVTQSKKVARSKDLDVFMRKAAQAKLKSLKPEQCLKNMVCLIDFRVAAVLGANVLEKKLTTLSESTYKITALSEACVRWQRKVSSYDTNQITNNMNYVNDCLDENFMMVVLQVSDFAMLVCKNDADIANGLSQWANNLKENNSGIKVGIICLGLKKYNQLIRNKAQRDYKQTILALSGEEEPPAGQKRKRKRETAATVTTDEIEDALVQTQLTSLVNVHFVENQDEFVTLIQQCTKAIAETPYKCMKRKNMMFINEKSSVKVDSHTGEGSRKVWRQMLMELHNVSPEMASAIVNGFPSLNQLLSAYQQLTPSEGENLLSEVIVRRGVGSLENRRKIGPELSRRIYRMYTSTDGNALLH</sequence>
<evidence type="ECO:0000256" key="5">
    <source>
        <dbReference type="ARBA" id="ARBA00022723"/>
    </source>
</evidence>
<keyword evidence="11" id="KW-0234">DNA repair</keyword>
<feature type="compositionally biased region" description="Basic and acidic residues" evidence="14">
    <location>
        <begin position="50"/>
        <end position="59"/>
    </location>
</feature>
<evidence type="ECO:0000256" key="8">
    <source>
        <dbReference type="ARBA" id="ARBA00022801"/>
    </source>
</evidence>
<evidence type="ECO:0000256" key="10">
    <source>
        <dbReference type="ARBA" id="ARBA00023172"/>
    </source>
</evidence>
<keyword evidence="9" id="KW-0460">Magnesium</keyword>
<reference evidence="16 17" key="1">
    <citation type="submission" date="2024-02" db="EMBL/GenBank/DDBJ databases">
        <authorList>
            <person name="Daric V."/>
            <person name="Darras S."/>
        </authorList>
    </citation>
    <scope>NUCLEOTIDE SEQUENCE [LARGE SCALE GENOMIC DNA]</scope>
</reference>